<feature type="signal peptide" evidence="2">
    <location>
        <begin position="1"/>
        <end position="22"/>
    </location>
</feature>
<dbReference type="AlphaFoldDB" id="A0A410RMM2"/>
<dbReference type="InterPro" id="IPR017853">
    <property type="entry name" value="GH"/>
</dbReference>
<dbReference type="Proteomes" id="UP000288758">
    <property type="component" value="Chromosome"/>
</dbReference>
<evidence type="ECO:0000256" key="2">
    <source>
        <dbReference type="SAM" id="SignalP"/>
    </source>
</evidence>
<dbReference type="PANTHER" id="PTHR34154">
    <property type="entry name" value="ALKALI-SENSITIVE LINKAGE PROTEIN 1"/>
    <property type="match status" value="1"/>
</dbReference>
<dbReference type="EMBL" id="CP034669">
    <property type="protein sequence ID" value="QAT83169.1"/>
    <property type="molecule type" value="Genomic_DNA"/>
</dbReference>
<organism evidence="4 5">
    <name type="scientific">Corallococcus coralloides</name>
    <name type="common">Myxococcus coralloides</name>
    <dbReference type="NCBI Taxonomy" id="184914"/>
    <lineage>
        <taxon>Bacteria</taxon>
        <taxon>Pseudomonadati</taxon>
        <taxon>Myxococcota</taxon>
        <taxon>Myxococcia</taxon>
        <taxon>Myxococcales</taxon>
        <taxon>Cystobacterineae</taxon>
        <taxon>Myxococcaceae</taxon>
        <taxon>Corallococcus</taxon>
    </lineage>
</organism>
<evidence type="ECO:0000313" key="4">
    <source>
        <dbReference type="EMBL" id="QAT83169.1"/>
    </source>
</evidence>
<feature type="region of interest" description="Disordered" evidence="1">
    <location>
        <begin position="25"/>
        <end position="45"/>
    </location>
</feature>
<dbReference type="Pfam" id="PF11790">
    <property type="entry name" value="Glyco_hydro_cc"/>
    <property type="match status" value="1"/>
</dbReference>
<reference evidence="4 5" key="1">
    <citation type="submission" date="2018-12" db="EMBL/GenBank/DDBJ databases">
        <title>Complete Genome Sequence of the Corallopyronin A producing Myxobacterium Corallococcus coralloides B035.</title>
        <authorList>
            <person name="Bouhired S.M."/>
            <person name="Rupp O."/>
            <person name="Blom J."/>
            <person name="Schaeberle T.F."/>
            <person name="Kehraus S."/>
            <person name="Schiefer A."/>
            <person name="Pfarr K."/>
            <person name="Goesmann A."/>
            <person name="Hoerauf A."/>
            <person name="Koenig G.M."/>
        </authorList>
    </citation>
    <scope>NUCLEOTIDE SEQUENCE [LARGE SCALE GENOMIC DNA]</scope>
    <source>
        <strain evidence="4 5">B035</strain>
    </source>
</reference>
<dbReference type="PANTHER" id="PTHR34154:SF3">
    <property type="entry name" value="ALKALI-SENSITIVE LINKAGE PROTEIN 1"/>
    <property type="match status" value="1"/>
</dbReference>
<dbReference type="RefSeq" id="WP_128795357.1">
    <property type="nucleotide sequence ID" value="NZ_CP034669.1"/>
</dbReference>
<dbReference type="InterPro" id="IPR024655">
    <property type="entry name" value="Asl1_glyco_hydro_catalytic"/>
</dbReference>
<dbReference type="GO" id="GO:0071966">
    <property type="term" value="P:fungal-type cell wall polysaccharide metabolic process"/>
    <property type="evidence" value="ECO:0007669"/>
    <property type="project" value="TreeGrafter"/>
</dbReference>
<dbReference type="InterPro" id="IPR053183">
    <property type="entry name" value="ASL1"/>
</dbReference>
<name>A0A410RMM2_CORCK</name>
<evidence type="ECO:0000259" key="3">
    <source>
        <dbReference type="Pfam" id="PF11790"/>
    </source>
</evidence>
<accession>A0A410RMM2</accession>
<sequence>MRPSPRLPVALSLAVLLSPLGACDPAAGEPSKPDEPAPGVTKSAKRGLGYGYHSAEDLKALSPGMSWWYNWSPKPESGAASVYVSEQVSFVPMAWGGTPTVAQLEAEIPAGAQVLLGFNEPNFKSQANKTPRQAAALWPVLEEVARRKGLKLVSPAVNYCGDCVSEDGVTFTDPVVYLDAFFKACANCQVDAIAIHWYACDLSALKWYVGQFKKYNKPLWLTEFACGDRPHNEITVDVQKKYMVDAIGYLETEPAIERYAWFSGRNNEIPAINLLGASGELTELGRLYVTLAAGAAQPSP</sequence>
<protein>
    <recommendedName>
        <fullName evidence="3">Asl1-like glycosyl hydrolase catalytic domain-containing protein</fullName>
    </recommendedName>
</protein>
<dbReference type="SUPFAM" id="SSF51445">
    <property type="entry name" value="(Trans)glycosidases"/>
    <property type="match status" value="1"/>
</dbReference>
<proteinExistence type="predicted"/>
<gene>
    <name evidence="4" type="ORF">EJ065_1569</name>
</gene>
<feature type="chain" id="PRO_5019370576" description="Asl1-like glycosyl hydrolase catalytic domain-containing protein" evidence="2">
    <location>
        <begin position="23"/>
        <end position="300"/>
    </location>
</feature>
<evidence type="ECO:0000313" key="5">
    <source>
        <dbReference type="Proteomes" id="UP000288758"/>
    </source>
</evidence>
<evidence type="ECO:0000256" key="1">
    <source>
        <dbReference type="SAM" id="MobiDB-lite"/>
    </source>
</evidence>
<feature type="domain" description="Asl1-like glycosyl hydrolase catalytic" evidence="3">
    <location>
        <begin position="47"/>
        <end position="288"/>
    </location>
</feature>
<keyword evidence="2" id="KW-0732">Signal</keyword>
<dbReference type="Gene3D" id="3.20.20.80">
    <property type="entry name" value="Glycosidases"/>
    <property type="match status" value="1"/>
</dbReference>